<dbReference type="PANTHER" id="PTHR30055">
    <property type="entry name" value="HTH-TYPE TRANSCRIPTIONAL REGULATOR RUTR"/>
    <property type="match status" value="1"/>
</dbReference>
<accession>A0A6J7H3D9</accession>
<proteinExistence type="predicted"/>
<dbReference type="Gene3D" id="1.10.357.10">
    <property type="entry name" value="Tetracycline Repressor, domain 2"/>
    <property type="match status" value="1"/>
</dbReference>
<dbReference type="InterPro" id="IPR009057">
    <property type="entry name" value="Homeodomain-like_sf"/>
</dbReference>
<evidence type="ECO:0000256" key="3">
    <source>
        <dbReference type="ARBA" id="ARBA00023163"/>
    </source>
</evidence>
<dbReference type="PANTHER" id="PTHR30055:SF234">
    <property type="entry name" value="HTH-TYPE TRANSCRIPTIONAL REGULATOR BETI"/>
    <property type="match status" value="1"/>
</dbReference>
<keyword evidence="2" id="KW-0238">DNA-binding</keyword>
<protein>
    <submittedName>
        <fullName evidence="5">Unannotated protein</fullName>
    </submittedName>
</protein>
<dbReference type="InterPro" id="IPR050109">
    <property type="entry name" value="HTH-type_TetR-like_transc_reg"/>
</dbReference>
<name>A0A6J7H3D9_9ZZZZ</name>
<keyword evidence="1" id="KW-0805">Transcription regulation</keyword>
<dbReference type="GO" id="GO:0003700">
    <property type="term" value="F:DNA-binding transcription factor activity"/>
    <property type="evidence" value="ECO:0007669"/>
    <property type="project" value="TreeGrafter"/>
</dbReference>
<evidence type="ECO:0000256" key="1">
    <source>
        <dbReference type="ARBA" id="ARBA00023015"/>
    </source>
</evidence>
<dbReference type="PROSITE" id="PS50977">
    <property type="entry name" value="HTH_TETR_2"/>
    <property type="match status" value="1"/>
</dbReference>
<feature type="domain" description="HTH tetR-type" evidence="4">
    <location>
        <begin position="2"/>
        <end position="62"/>
    </location>
</feature>
<evidence type="ECO:0000313" key="5">
    <source>
        <dbReference type="EMBL" id="CAB4910219.1"/>
    </source>
</evidence>
<dbReference type="Pfam" id="PF00440">
    <property type="entry name" value="TetR_N"/>
    <property type="match status" value="1"/>
</dbReference>
<dbReference type="InterPro" id="IPR001647">
    <property type="entry name" value="HTH_TetR"/>
</dbReference>
<gene>
    <name evidence="5" type="ORF">UFOPK3564_01180</name>
</gene>
<dbReference type="SUPFAM" id="SSF46689">
    <property type="entry name" value="Homeodomain-like"/>
    <property type="match status" value="1"/>
</dbReference>
<reference evidence="5" key="1">
    <citation type="submission" date="2020-05" db="EMBL/GenBank/DDBJ databases">
        <authorList>
            <person name="Chiriac C."/>
            <person name="Salcher M."/>
            <person name="Ghai R."/>
            <person name="Kavagutti S V."/>
        </authorList>
    </citation>
    <scope>NUCLEOTIDE SEQUENCE</scope>
</reference>
<dbReference type="GO" id="GO:0000976">
    <property type="term" value="F:transcription cis-regulatory region binding"/>
    <property type="evidence" value="ECO:0007669"/>
    <property type="project" value="TreeGrafter"/>
</dbReference>
<evidence type="ECO:0000256" key="2">
    <source>
        <dbReference type="ARBA" id="ARBA00023125"/>
    </source>
</evidence>
<evidence type="ECO:0000259" key="4">
    <source>
        <dbReference type="PROSITE" id="PS50977"/>
    </source>
</evidence>
<dbReference type="EMBL" id="CAFBMK010000052">
    <property type="protein sequence ID" value="CAB4910219.1"/>
    <property type="molecule type" value="Genomic_DNA"/>
</dbReference>
<sequence length="187" mass="19997">MSGARERVVAATTGLIESDGFEAITIAAVARGAGVTRQTVYSLFGDRERLVSEVVVGVAVEALAGIRAALRPDGPAAVYLADLIVGARREVRARPVLAALLRPREGNPLFDEGAMDRAWPVALGLLEPLFEHRPGLRPTGPTDPLVELVLRTGLSVVLFDSPATRDDDDARHLLAEWFRDALPEGAD</sequence>
<dbReference type="AlphaFoldDB" id="A0A6J7H3D9"/>
<keyword evidence="3" id="KW-0804">Transcription</keyword>
<organism evidence="5">
    <name type="scientific">freshwater metagenome</name>
    <dbReference type="NCBI Taxonomy" id="449393"/>
    <lineage>
        <taxon>unclassified sequences</taxon>
        <taxon>metagenomes</taxon>
        <taxon>ecological metagenomes</taxon>
    </lineage>
</organism>